<feature type="compositionally biased region" description="Low complexity" evidence="1">
    <location>
        <begin position="133"/>
        <end position="150"/>
    </location>
</feature>
<evidence type="ECO:0000313" key="2">
    <source>
        <dbReference type="EMBL" id="CAA9289439.1"/>
    </source>
</evidence>
<feature type="compositionally biased region" description="Low complexity" evidence="1">
    <location>
        <begin position="29"/>
        <end position="42"/>
    </location>
</feature>
<accession>A0A6J4JWI8</accession>
<feature type="compositionally biased region" description="Low complexity" evidence="1">
    <location>
        <begin position="70"/>
        <end position="79"/>
    </location>
</feature>
<feature type="non-terminal residue" evidence="2">
    <location>
        <position position="1"/>
    </location>
</feature>
<feature type="non-terminal residue" evidence="2">
    <location>
        <position position="270"/>
    </location>
</feature>
<feature type="compositionally biased region" description="Basic residues" evidence="1">
    <location>
        <begin position="256"/>
        <end position="270"/>
    </location>
</feature>
<dbReference type="AlphaFoldDB" id="A0A6J4JWI8"/>
<name>A0A6J4JWI8_9CHLR</name>
<evidence type="ECO:0000256" key="1">
    <source>
        <dbReference type="SAM" id="MobiDB-lite"/>
    </source>
</evidence>
<dbReference type="EMBL" id="CADCTC010000242">
    <property type="protein sequence ID" value="CAA9289439.1"/>
    <property type="molecule type" value="Genomic_DNA"/>
</dbReference>
<gene>
    <name evidence="2" type="ORF">AVDCRST_MAG77-4532</name>
</gene>
<feature type="region of interest" description="Disordered" evidence="1">
    <location>
        <begin position="130"/>
        <end position="169"/>
    </location>
</feature>
<proteinExistence type="predicted"/>
<organism evidence="2">
    <name type="scientific">uncultured Chloroflexota bacterium</name>
    <dbReference type="NCBI Taxonomy" id="166587"/>
    <lineage>
        <taxon>Bacteria</taxon>
        <taxon>Bacillati</taxon>
        <taxon>Chloroflexota</taxon>
        <taxon>environmental samples</taxon>
    </lineage>
</organism>
<protein>
    <submittedName>
        <fullName evidence="2">Uncharacterized protein</fullName>
    </submittedName>
</protein>
<reference evidence="2" key="1">
    <citation type="submission" date="2020-02" db="EMBL/GenBank/DDBJ databases">
        <authorList>
            <person name="Meier V. D."/>
        </authorList>
    </citation>
    <scope>NUCLEOTIDE SEQUENCE</scope>
    <source>
        <strain evidence="2">AVDCRST_MAG77</strain>
    </source>
</reference>
<feature type="region of interest" description="Disordered" evidence="1">
    <location>
        <begin position="224"/>
        <end position="270"/>
    </location>
</feature>
<feature type="region of interest" description="Disordered" evidence="1">
    <location>
        <begin position="1"/>
        <end position="95"/>
    </location>
</feature>
<sequence>ATCAAPSRCGCAAGGASTPTRRRTPARPPGAAGVRAGTAGSSPATGPRRGGRPMASTRRSIPRTATCRCAPGRASTPRRSSTRRRAPGGHAPSSAARSCCCCGSSACHARRGCPGTCGCGGRGRRAPHRTWRWSGGPTSTASTWSTPSASPRKRCAGPPRACATRSRPTAGPRWWCSPTPSCGWRSRSSPTGACRGNAHSARSGSRRVGYAASFVTSAYCWARPRGHHNPAATPPRAPQGATTARRHGIRPSNSPRHQKTRPRSRRRPPP</sequence>